<dbReference type="InterPro" id="IPR041679">
    <property type="entry name" value="DNA2/NAM7-like_C"/>
</dbReference>
<dbReference type="Proteomes" id="UP001286313">
    <property type="component" value="Unassembled WGS sequence"/>
</dbReference>
<keyword evidence="9" id="KW-0347">Helicase</keyword>
<keyword evidence="11" id="KW-0067">ATP-binding</keyword>
<dbReference type="FunFam" id="3.30.1370.50:FF:000002">
    <property type="entry name" value="Immunoglobulin mu DNA-binding protein 2"/>
    <property type="match status" value="1"/>
</dbReference>
<dbReference type="NCBIfam" id="TIGR00376">
    <property type="entry name" value="IGHMBP2 family helicase"/>
    <property type="match status" value="1"/>
</dbReference>
<dbReference type="GO" id="GO:0043139">
    <property type="term" value="F:5'-3' DNA helicase activity"/>
    <property type="evidence" value="ECO:0007669"/>
    <property type="project" value="TreeGrafter"/>
</dbReference>
<keyword evidence="4" id="KW-0963">Cytoplasm</keyword>
<comment type="caution">
    <text evidence="18">The sequence shown here is derived from an EMBL/GenBank/DDBJ whole genome shotgun (WGS) entry which is preliminary data.</text>
</comment>
<dbReference type="CDD" id="cd18808">
    <property type="entry name" value="SF1_C_Upf1"/>
    <property type="match status" value="1"/>
</dbReference>
<evidence type="ECO:0000256" key="7">
    <source>
        <dbReference type="ARBA" id="ARBA00022771"/>
    </source>
</evidence>
<evidence type="ECO:0000256" key="6">
    <source>
        <dbReference type="ARBA" id="ARBA00022741"/>
    </source>
</evidence>
<dbReference type="InterPro" id="IPR047187">
    <property type="entry name" value="SF1_C_Upf1"/>
</dbReference>
<comment type="similarity">
    <text evidence="3">Belongs to the DNA2/NAM7 helicase family.</text>
</comment>
<keyword evidence="6" id="KW-0547">Nucleotide-binding</keyword>
<evidence type="ECO:0000259" key="16">
    <source>
        <dbReference type="PROSITE" id="PS51039"/>
    </source>
</evidence>
<dbReference type="SUPFAM" id="SSF82708">
    <property type="entry name" value="R3H domain"/>
    <property type="match status" value="2"/>
</dbReference>
<evidence type="ECO:0000256" key="14">
    <source>
        <dbReference type="PROSITE-ProRule" id="PRU00449"/>
    </source>
</evidence>
<dbReference type="SUPFAM" id="SSF52540">
    <property type="entry name" value="P-loop containing nucleoside triphosphate hydrolases"/>
    <property type="match status" value="1"/>
</dbReference>
<dbReference type="CDD" id="cd18044">
    <property type="entry name" value="DEXXQc_SMUBP2"/>
    <property type="match status" value="1"/>
</dbReference>
<dbReference type="PANTHER" id="PTHR43788">
    <property type="entry name" value="DNA2/NAM7 HELICASE FAMILY MEMBER"/>
    <property type="match status" value="1"/>
</dbReference>
<dbReference type="InterPro" id="IPR050534">
    <property type="entry name" value="Coronavir_polyprotein_1ab"/>
</dbReference>
<feature type="region of interest" description="Disordered" evidence="15">
    <location>
        <begin position="927"/>
        <end position="946"/>
    </location>
</feature>
<evidence type="ECO:0000256" key="9">
    <source>
        <dbReference type="ARBA" id="ARBA00022806"/>
    </source>
</evidence>
<evidence type="ECO:0000256" key="15">
    <source>
        <dbReference type="SAM" id="MobiDB-lite"/>
    </source>
</evidence>
<feature type="compositionally biased region" description="Basic and acidic residues" evidence="15">
    <location>
        <begin position="1166"/>
        <end position="1206"/>
    </location>
</feature>
<feature type="compositionally biased region" description="Polar residues" evidence="15">
    <location>
        <begin position="979"/>
        <end position="992"/>
    </location>
</feature>
<keyword evidence="8" id="KW-0378">Hydrolase</keyword>
<dbReference type="GO" id="GO:0016787">
    <property type="term" value="F:hydrolase activity"/>
    <property type="evidence" value="ECO:0007669"/>
    <property type="project" value="UniProtKB-KW"/>
</dbReference>
<feature type="domain" description="R3H" evidence="17">
    <location>
        <begin position="817"/>
        <end position="880"/>
    </location>
</feature>
<dbReference type="Gene3D" id="4.10.1110.10">
    <property type="entry name" value="AN1-like Zinc finger"/>
    <property type="match status" value="1"/>
</dbReference>
<dbReference type="GO" id="GO:0003677">
    <property type="term" value="F:DNA binding"/>
    <property type="evidence" value="ECO:0007669"/>
    <property type="project" value="InterPro"/>
</dbReference>
<feature type="domain" description="AN1-type" evidence="16">
    <location>
        <begin position="1097"/>
        <end position="1146"/>
    </location>
</feature>
<proteinExistence type="inferred from homology"/>
<evidence type="ECO:0000259" key="17">
    <source>
        <dbReference type="PROSITE" id="PS51061"/>
    </source>
</evidence>
<feature type="region of interest" description="Disordered" evidence="15">
    <location>
        <begin position="955"/>
        <end position="974"/>
    </location>
</feature>
<evidence type="ECO:0000256" key="12">
    <source>
        <dbReference type="ARBA" id="ARBA00022884"/>
    </source>
</evidence>
<dbReference type="InterPro" id="IPR048761">
    <property type="entry name" value="SMUBP-2_HCS1_1B"/>
</dbReference>
<organism evidence="18 19">
    <name type="scientific">Petrolisthes cinctipes</name>
    <name type="common">Flat porcelain crab</name>
    <dbReference type="NCBI Taxonomy" id="88211"/>
    <lineage>
        <taxon>Eukaryota</taxon>
        <taxon>Metazoa</taxon>
        <taxon>Ecdysozoa</taxon>
        <taxon>Arthropoda</taxon>
        <taxon>Crustacea</taxon>
        <taxon>Multicrustacea</taxon>
        <taxon>Malacostraca</taxon>
        <taxon>Eumalacostraca</taxon>
        <taxon>Eucarida</taxon>
        <taxon>Decapoda</taxon>
        <taxon>Pleocyemata</taxon>
        <taxon>Anomura</taxon>
        <taxon>Galatheoidea</taxon>
        <taxon>Porcellanidae</taxon>
        <taxon>Petrolisthes</taxon>
    </lineage>
</organism>
<evidence type="ECO:0000313" key="18">
    <source>
        <dbReference type="EMBL" id="KAK3866512.1"/>
    </source>
</evidence>
<dbReference type="SMART" id="SM00393">
    <property type="entry name" value="R3H"/>
    <property type="match status" value="2"/>
</dbReference>
<keyword evidence="7 14" id="KW-0863">Zinc-finger</keyword>
<dbReference type="Pfam" id="PF13086">
    <property type="entry name" value="AAA_11"/>
    <property type="match status" value="1"/>
</dbReference>
<dbReference type="SMART" id="SM00154">
    <property type="entry name" value="ZnF_AN1"/>
    <property type="match status" value="1"/>
</dbReference>
<dbReference type="CDD" id="cd02325">
    <property type="entry name" value="R3H"/>
    <property type="match status" value="1"/>
</dbReference>
<dbReference type="EMBL" id="JAWQEG010003383">
    <property type="protein sequence ID" value="KAK3866512.1"/>
    <property type="molecule type" value="Genomic_DNA"/>
</dbReference>
<protein>
    <recommendedName>
        <fullName evidence="20">DNA-binding protein SMUBP-2</fullName>
    </recommendedName>
</protein>
<dbReference type="InterPro" id="IPR041677">
    <property type="entry name" value="DNA2/NAM7_AAA_11"/>
</dbReference>
<dbReference type="InterPro" id="IPR003593">
    <property type="entry name" value="AAA+_ATPase"/>
</dbReference>
<dbReference type="GO" id="GO:0005737">
    <property type="term" value="C:cytoplasm"/>
    <property type="evidence" value="ECO:0007669"/>
    <property type="project" value="UniProtKB-SubCell"/>
</dbReference>
<keyword evidence="19" id="KW-1185">Reference proteome</keyword>
<evidence type="ECO:0000313" key="19">
    <source>
        <dbReference type="Proteomes" id="UP001286313"/>
    </source>
</evidence>
<evidence type="ECO:0008006" key="20">
    <source>
        <dbReference type="Google" id="ProtNLM"/>
    </source>
</evidence>
<feature type="region of interest" description="Disordered" evidence="15">
    <location>
        <begin position="687"/>
        <end position="727"/>
    </location>
</feature>
<gene>
    <name evidence="18" type="ORF">Pcinc_027957</name>
</gene>
<dbReference type="AlphaFoldDB" id="A0AAE1K7Y9"/>
<evidence type="ECO:0000256" key="5">
    <source>
        <dbReference type="ARBA" id="ARBA00022723"/>
    </source>
</evidence>
<evidence type="ECO:0000256" key="8">
    <source>
        <dbReference type="ARBA" id="ARBA00022801"/>
    </source>
</evidence>
<evidence type="ECO:0000256" key="4">
    <source>
        <dbReference type="ARBA" id="ARBA00022490"/>
    </source>
</evidence>
<evidence type="ECO:0000256" key="11">
    <source>
        <dbReference type="ARBA" id="ARBA00022840"/>
    </source>
</evidence>
<evidence type="ECO:0000256" key="13">
    <source>
        <dbReference type="ARBA" id="ARBA00023242"/>
    </source>
</evidence>
<feature type="region of interest" description="Disordered" evidence="15">
    <location>
        <begin position="1064"/>
        <end position="1087"/>
    </location>
</feature>
<dbReference type="PANTHER" id="PTHR43788:SF8">
    <property type="entry name" value="DNA-BINDING PROTEIN SMUBP-2"/>
    <property type="match status" value="1"/>
</dbReference>
<feature type="region of interest" description="Disordered" evidence="15">
    <location>
        <begin position="1157"/>
        <end position="1206"/>
    </location>
</feature>
<dbReference type="InterPro" id="IPR035896">
    <property type="entry name" value="AN1-like_Znf"/>
</dbReference>
<dbReference type="InterPro" id="IPR004483">
    <property type="entry name" value="SMUBP-2/Hcs1-like"/>
</dbReference>
<dbReference type="InterPro" id="IPR027417">
    <property type="entry name" value="P-loop_NTPase"/>
</dbReference>
<feature type="region of interest" description="Disordered" evidence="15">
    <location>
        <begin position="979"/>
        <end position="998"/>
    </location>
</feature>
<comment type="subcellular location">
    <subcellularLocation>
        <location evidence="2">Cytoplasm</location>
    </subcellularLocation>
    <subcellularLocation>
        <location evidence="1">Nucleus</location>
    </subcellularLocation>
</comment>
<keyword evidence="5" id="KW-0479">Metal-binding</keyword>
<keyword evidence="10" id="KW-0862">Zinc</keyword>
<dbReference type="Gene3D" id="3.40.50.300">
    <property type="entry name" value="P-loop containing nucleotide triphosphate hydrolases"/>
    <property type="match status" value="2"/>
</dbReference>
<evidence type="ECO:0000256" key="2">
    <source>
        <dbReference type="ARBA" id="ARBA00004496"/>
    </source>
</evidence>
<dbReference type="GO" id="GO:0005524">
    <property type="term" value="F:ATP binding"/>
    <property type="evidence" value="ECO:0007669"/>
    <property type="project" value="UniProtKB-KW"/>
</dbReference>
<dbReference type="GO" id="GO:0008270">
    <property type="term" value="F:zinc ion binding"/>
    <property type="evidence" value="ECO:0007669"/>
    <property type="project" value="UniProtKB-KW"/>
</dbReference>
<dbReference type="Pfam" id="PF21138">
    <property type="entry name" value="SMUBP-2_HCS1_1B"/>
    <property type="match status" value="1"/>
</dbReference>
<feature type="domain" description="R3H" evidence="17">
    <location>
        <begin position="727"/>
        <end position="790"/>
    </location>
</feature>
<dbReference type="InterPro" id="IPR036867">
    <property type="entry name" value="R3H_dom_sf"/>
</dbReference>
<reference evidence="18" key="1">
    <citation type="submission" date="2023-10" db="EMBL/GenBank/DDBJ databases">
        <title>Genome assemblies of two species of porcelain crab, Petrolisthes cinctipes and Petrolisthes manimaculis (Anomura: Porcellanidae).</title>
        <authorList>
            <person name="Angst P."/>
        </authorList>
    </citation>
    <scope>NUCLEOTIDE SEQUENCE</scope>
    <source>
        <strain evidence="18">PB745_01</strain>
        <tissue evidence="18">Gill</tissue>
    </source>
</reference>
<evidence type="ECO:0000256" key="1">
    <source>
        <dbReference type="ARBA" id="ARBA00004123"/>
    </source>
</evidence>
<keyword evidence="12" id="KW-0694">RNA-binding</keyword>
<dbReference type="FunFam" id="3.40.50.300:FF:001146">
    <property type="entry name" value="DNA-binding protein SMUBP-2 isoform X1"/>
    <property type="match status" value="1"/>
</dbReference>
<dbReference type="PROSITE" id="PS51061">
    <property type="entry name" value="R3H"/>
    <property type="match status" value="2"/>
</dbReference>
<dbReference type="SUPFAM" id="SSF118310">
    <property type="entry name" value="AN1-like Zinc finger"/>
    <property type="match status" value="1"/>
</dbReference>
<dbReference type="PROSITE" id="PS51039">
    <property type="entry name" value="ZF_AN1"/>
    <property type="match status" value="1"/>
</dbReference>
<feature type="compositionally biased region" description="Basic and acidic residues" evidence="15">
    <location>
        <begin position="956"/>
        <end position="965"/>
    </location>
</feature>
<dbReference type="Pfam" id="PF13087">
    <property type="entry name" value="AAA_12"/>
    <property type="match status" value="1"/>
</dbReference>
<dbReference type="GO" id="GO:0005634">
    <property type="term" value="C:nucleus"/>
    <property type="evidence" value="ECO:0007669"/>
    <property type="project" value="UniProtKB-SubCell"/>
</dbReference>
<accession>A0AAE1K7Y9</accession>
<keyword evidence="13" id="KW-0539">Nucleus</keyword>
<dbReference type="SMART" id="SM00382">
    <property type="entry name" value="AAA"/>
    <property type="match status" value="1"/>
</dbReference>
<dbReference type="GO" id="GO:0003723">
    <property type="term" value="F:RNA binding"/>
    <property type="evidence" value="ECO:0007669"/>
    <property type="project" value="UniProtKB-KW"/>
</dbReference>
<dbReference type="Pfam" id="PF01424">
    <property type="entry name" value="R3H"/>
    <property type="match status" value="2"/>
</dbReference>
<dbReference type="Pfam" id="PF01428">
    <property type="entry name" value="zf-AN1"/>
    <property type="match status" value="1"/>
</dbReference>
<dbReference type="Gene3D" id="3.30.1370.50">
    <property type="entry name" value="R3H-like domain"/>
    <property type="match status" value="2"/>
</dbReference>
<evidence type="ECO:0000256" key="3">
    <source>
        <dbReference type="ARBA" id="ARBA00007913"/>
    </source>
</evidence>
<dbReference type="InterPro" id="IPR000058">
    <property type="entry name" value="Znf_AN1"/>
</dbReference>
<dbReference type="InterPro" id="IPR001374">
    <property type="entry name" value="R3H_dom"/>
</dbReference>
<dbReference type="Gene3D" id="2.40.30.270">
    <property type="match status" value="1"/>
</dbReference>
<evidence type="ECO:0000256" key="10">
    <source>
        <dbReference type="ARBA" id="ARBA00022833"/>
    </source>
</evidence>
<sequence length="1206" mass="134631">MEGTIATSVPNMTRLSRHAWVSLHTALLEQERKAEVEAAQAQLEGVPLKSLESRGIVVSGLVVGERSTGLYGRPTITFTSARKDTPLPANTLTPGDIVGVREGKTGHGMQLTTGVIIHNSQSSVRLAIDDGADEMDGLDDNVVLQLHKLTSNVTYRRIKAGLEMLEKGESGPASHLVSMLFGESPPKQSLPSLPPQLIQASGKLQLFNHNLDESQEEAVKFALQRSDLAVIHGPPGTGKTTTIVEVIKQHVKLKAKVLACAPSNLAVDNIVERLAVGRERTGEGIRIVRIGHPARATALTQQHTLDALVHRSEEAGILDDIRRDVQEHLGLLKKARDKGRRYHIRTEIKTLRKELRARETRLVRQVLLGADVILSTLTSTGQDGPLRHLPEHHVSLSVIDECSQAIEASCYGALLRAPKVILAGDHCQLPPTIVSSEAASRGLSHSLMERVINEQGEEVVKMLTMQYRMHQNIMNWASSVMYHSRLTAHPSVASHLLSHLPGVEKIEDTETPMVLVDTTGCECEELDTQEDQSKGNKGEAVLAAGRVAALVEAGVPQAAVAVVTPYNLQVELIRGLLRERYPGVEVRSVDGFQGREKEAIILSLVRSNKQGTVGFLSEDRRLNVAVTRARRHLTVVCDSSTVSQHQFICHLLDHITQHGIVRSAHQYQEELDTTEVFIPEGIVWKSKESEKGKQKPDGKKRVKDSGKDKKNNKSQHEARAKTEEDNQRRRKEFLGIINKFLMSQNQTHEFTPNLNSYERCLVHEICEELGLEHESQGEGKERRIVVKKKQIGEKLEDEKKNEDDAILNCLEGEEEFSSEKKDLEEEIQRFVNSGKQVHAFSSRLSAYQRNLVHMLCDEQGLMHESQGEGKKRHVVVKKTHNRSLHNIAELGNENIMDDANEKQCENLCLQVKVPSSSFNKECRKKEKKALNSHKHSESILKESTNNKQEITISAHKGLEKSHSSDPQEGSTTKIPEVSTALNESSANQSKSQHGAIPKLRTRFVGGRYEEVKLDDAVPQTKRCGVCRKDVPVMNWSVHTAQCERHRDRGGQGRNRDKYQVVNEAKQKTRKKNIKKEKRDKGKEEKEEDFDSIISHFTKENNTCSHPPCSTSTTVIAQLCPFCRLTFCLAHHIPEIHGCGDAARHQARKVIAREGVLYPGSGVPSKKPNETQRRRLERRLDKRMEELSGQRKPKQAEKAKGNEKGKK</sequence>
<name>A0AAE1K7Y9_PETCI</name>